<feature type="transmembrane region" description="Helical" evidence="1">
    <location>
        <begin position="57"/>
        <end position="74"/>
    </location>
</feature>
<comment type="caution">
    <text evidence="2">The sequence shown here is derived from an EMBL/GenBank/DDBJ whole genome shotgun (WGS) entry which is preliminary data.</text>
</comment>
<organism evidence="2 3">
    <name type="scientific">Acetobacter orientalis</name>
    <dbReference type="NCBI Taxonomy" id="146474"/>
    <lineage>
        <taxon>Bacteria</taxon>
        <taxon>Pseudomonadati</taxon>
        <taxon>Pseudomonadota</taxon>
        <taxon>Alphaproteobacteria</taxon>
        <taxon>Acetobacterales</taxon>
        <taxon>Acetobacteraceae</taxon>
        <taxon>Acetobacter</taxon>
    </lineage>
</organism>
<evidence type="ECO:0000313" key="3">
    <source>
        <dbReference type="Proteomes" id="UP000194639"/>
    </source>
</evidence>
<sequence length="78" mass="8239">MSDAKTSQYTLEEGVGRLQDGVEGLFTKASTTGDDFGATQGCAALEAVRDNVIDRPLFYVSLAGILGVVLGAVFKRKL</sequence>
<evidence type="ECO:0008006" key="4">
    <source>
        <dbReference type="Google" id="ProtNLM"/>
    </source>
</evidence>
<dbReference type="Proteomes" id="UP000194639">
    <property type="component" value="Unassembled WGS sequence"/>
</dbReference>
<dbReference type="AlphaFoldDB" id="A0A252A4D6"/>
<keyword evidence="1" id="KW-0472">Membrane</keyword>
<proteinExistence type="predicted"/>
<keyword evidence="1" id="KW-1133">Transmembrane helix</keyword>
<protein>
    <recommendedName>
        <fullName evidence="4">DUF883 domain-containing protein</fullName>
    </recommendedName>
</protein>
<gene>
    <name evidence="2" type="ORF">HK12_01905</name>
</gene>
<keyword evidence="1" id="KW-0812">Transmembrane</keyword>
<name>A0A252A4D6_9PROT</name>
<reference evidence="2 3" key="1">
    <citation type="submission" date="2014-06" db="EMBL/GenBank/DDBJ databases">
        <authorList>
            <person name="Ju J."/>
            <person name="Zhang J."/>
        </authorList>
    </citation>
    <scope>NUCLEOTIDE SEQUENCE [LARGE SCALE GENOMIC DNA]</scope>
    <source>
        <strain evidence="2">DmW_045</strain>
    </source>
</reference>
<evidence type="ECO:0000256" key="1">
    <source>
        <dbReference type="SAM" id="Phobius"/>
    </source>
</evidence>
<dbReference type="EMBL" id="JOMO01000012">
    <property type="protein sequence ID" value="OUI84072.1"/>
    <property type="molecule type" value="Genomic_DNA"/>
</dbReference>
<dbReference type="RefSeq" id="WP_086551960.1">
    <property type="nucleotide sequence ID" value="NZ_JBDNSC010000093.1"/>
</dbReference>
<accession>A0A252A4D6</accession>
<evidence type="ECO:0000313" key="2">
    <source>
        <dbReference type="EMBL" id="OUI84072.1"/>
    </source>
</evidence>